<protein>
    <recommendedName>
        <fullName evidence="6">Peptidyl-prolyl cis-trans isomerase</fullName>
        <ecNumber evidence="6">5.2.1.8</ecNumber>
    </recommendedName>
</protein>
<comment type="similarity">
    <text evidence="2 6">Belongs to the FKBP-type PPIase family.</text>
</comment>
<dbReference type="EC" id="5.2.1.8" evidence="6"/>
<feature type="chain" id="PRO_5010253003" description="Peptidyl-prolyl cis-trans isomerase" evidence="7">
    <location>
        <begin position="19"/>
        <end position="245"/>
    </location>
</feature>
<keyword evidence="3 5" id="KW-0697">Rotamase</keyword>
<dbReference type="PANTHER" id="PTHR43811">
    <property type="entry name" value="FKBP-TYPE PEPTIDYL-PROLYL CIS-TRANS ISOMERASE FKPA"/>
    <property type="match status" value="1"/>
</dbReference>
<evidence type="ECO:0000259" key="8">
    <source>
        <dbReference type="PROSITE" id="PS50059"/>
    </source>
</evidence>
<dbReference type="NCBIfam" id="NF008602">
    <property type="entry name" value="PRK11570.1"/>
    <property type="match status" value="1"/>
</dbReference>
<dbReference type="Pfam" id="PF01346">
    <property type="entry name" value="FKBP_N"/>
    <property type="match status" value="1"/>
</dbReference>
<keyword evidence="10" id="KW-1185">Reference proteome</keyword>
<evidence type="ECO:0000256" key="3">
    <source>
        <dbReference type="ARBA" id="ARBA00023110"/>
    </source>
</evidence>
<evidence type="ECO:0000256" key="6">
    <source>
        <dbReference type="RuleBase" id="RU003915"/>
    </source>
</evidence>
<dbReference type="GO" id="GO:0003755">
    <property type="term" value="F:peptidyl-prolyl cis-trans isomerase activity"/>
    <property type="evidence" value="ECO:0007669"/>
    <property type="project" value="UniProtKB-UniRule"/>
</dbReference>
<organism evidence="9 10">
    <name type="scientific">Atopomonas hussainii</name>
    <dbReference type="NCBI Taxonomy" id="1429083"/>
    <lineage>
        <taxon>Bacteria</taxon>
        <taxon>Pseudomonadati</taxon>
        <taxon>Pseudomonadota</taxon>
        <taxon>Gammaproteobacteria</taxon>
        <taxon>Pseudomonadales</taxon>
        <taxon>Pseudomonadaceae</taxon>
        <taxon>Atopomonas</taxon>
    </lineage>
</organism>
<evidence type="ECO:0000313" key="10">
    <source>
        <dbReference type="Proteomes" id="UP000185766"/>
    </source>
</evidence>
<dbReference type="InterPro" id="IPR046357">
    <property type="entry name" value="PPIase_dom_sf"/>
</dbReference>
<accession>A0A1H7STJ2</accession>
<dbReference type="EMBL" id="FOAS01000020">
    <property type="protein sequence ID" value="SEL75940.1"/>
    <property type="molecule type" value="Genomic_DNA"/>
</dbReference>
<dbReference type="RefSeq" id="WP_071871784.1">
    <property type="nucleotide sequence ID" value="NZ_FOAS01000020.1"/>
</dbReference>
<keyword evidence="7" id="KW-0732">Signal</keyword>
<dbReference type="Gene3D" id="3.10.50.40">
    <property type="match status" value="1"/>
</dbReference>
<dbReference type="Gene3D" id="1.10.287.460">
    <property type="entry name" value="Peptidyl-prolyl cis-trans isomerase, FKBP-type, N-terminal domain"/>
    <property type="match status" value="1"/>
</dbReference>
<dbReference type="PROSITE" id="PS51257">
    <property type="entry name" value="PROKAR_LIPOPROTEIN"/>
    <property type="match status" value="1"/>
</dbReference>
<dbReference type="AlphaFoldDB" id="A0A1H7STJ2"/>
<dbReference type="Proteomes" id="UP000185766">
    <property type="component" value="Unassembled WGS sequence"/>
</dbReference>
<dbReference type="Pfam" id="PF00254">
    <property type="entry name" value="FKBP_C"/>
    <property type="match status" value="1"/>
</dbReference>
<reference evidence="9 10" key="1">
    <citation type="submission" date="2016-10" db="EMBL/GenBank/DDBJ databases">
        <authorList>
            <person name="de Groot N.N."/>
        </authorList>
    </citation>
    <scope>NUCLEOTIDE SEQUENCE [LARGE SCALE GENOMIC DNA]</scope>
    <source>
        <strain evidence="9 10">JCM 19513</strain>
    </source>
</reference>
<dbReference type="PANTHER" id="PTHR43811:SF23">
    <property type="entry name" value="FKBP-TYPE 22 KDA PEPTIDYL-PROLYL CIS-TRANS ISOMERASE"/>
    <property type="match status" value="1"/>
</dbReference>
<evidence type="ECO:0000313" key="9">
    <source>
        <dbReference type="EMBL" id="SEL75940.1"/>
    </source>
</evidence>
<comment type="catalytic activity">
    <reaction evidence="1 5 6">
        <text>[protein]-peptidylproline (omega=180) = [protein]-peptidylproline (omega=0)</text>
        <dbReference type="Rhea" id="RHEA:16237"/>
        <dbReference type="Rhea" id="RHEA-COMP:10747"/>
        <dbReference type="Rhea" id="RHEA-COMP:10748"/>
        <dbReference type="ChEBI" id="CHEBI:83833"/>
        <dbReference type="ChEBI" id="CHEBI:83834"/>
        <dbReference type="EC" id="5.2.1.8"/>
    </reaction>
</comment>
<gene>
    <name evidence="9" type="ORF">SAMN05216214_12064</name>
</gene>
<feature type="signal peptide" evidence="7">
    <location>
        <begin position="1"/>
        <end position="18"/>
    </location>
</feature>
<dbReference type="FunFam" id="3.10.50.40:FF:000006">
    <property type="entry name" value="Peptidyl-prolyl cis-trans isomerase"/>
    <property type="match status" value="1"/>
</dbReference>
<evidence type="ECO:0000256" key="5">
    <source>
        <dbReference type="PROSITE-ProRule" id="PRU00277"/>
    </source>
</evidence>
<keyword evidence="4 5" id="KW-0413">Isomerase</keyword>
<dbReference type="OrthoDB" id="9814548at2"/>
<evidence type="ECO:0000256" key="7">
    <source>
        <dbReference type="SAM" id="SignalP"/>
    </source>
</evidence>
<name>A0A1H7STJ2_9GAMM</name>
<dbReference type="InterPro" id="IPR000774">
    <property type="entry name" value="PPIase_FKBP_N"/>
</dbReference>
<proteinExistence type="inferred from homology"/>
<feature type="domain" description="PPIase FKBP-type" evidence="8">
    <location>
        <begin position="143"/>
        <end position="229"/>
    </location>
</feature>
<sequence length="245" mass="26041">MKRFALAAAVAVATLTLAGCGEQETAAELKTPAQKASYGLGLNMGRSLAEDGLEDLDPQAVALGISDALAKTEQRLKDDELMAAFEFLQKRSEDRMKALNDEASKKGKEFLSENAKRDGIVTTESGLQYEVLKKGEGAQPKASDVVTVHYEGTLVDGSVFDSSRERGSPIELPVGGVIPGWVEALQLMKVGDQWKLYIPSELAYGAQSPSPKIPANSVLVFELELLGIQGQEGGEKAAAESNEAG</sequence>
<evidence type="ECO:0000256" key="2">
    <source>
        <dbReference type="ARBA" id="ARBA00006577"/>
    </source>
</evidence>
<dbReference type="GO" id="GO:0006457">
    <property type="term" value="P:protein folding"/>
    <property type="evidence" value="ECO:0007669"/>
    <property type="project" value="InterPro"/>
</dbReference>
<evidence type="ECO:0000256" key="1">
    <source>
        <dbReference type="ARBA" id="ARBA00000971"/>
    </source>
</evidence>
<dbReference type="PROSITE" id="PS50059">
    <property type="entry name" value="FKBP_PPIASE"/>
    <property type="match status" value="1"/>
</dbReference>
<evidence type="ECO:0000256" key="4">
    <source>
        <dbReference type="ARBA" id="ARBA00023235"/>
    </source>
</evidence>
<dbReference type="InterPro" id="IPR001179">
    <property type="entry name" value="PPIase_FKBP_dom"/>
</dbReference>
<dbReference type="InterPro" id="IPR036944">
    <property type="entry name" value="PPIase_FKBP_N_sf"/>
</dbReference>
<dbReference type="STRING" id="1429083.GCA_001885685_02570"/>
<dbReference type="SUPFAM" id="SSF54534">
    <property type="entry name" value="FKBP-like"/>
    <property type="match status" value="1"/>
</dbReference>